<evidence type="ECO:0000313" key="3">
    <source>
        <dbReference type="Proteomes" id="UP001150904"/>
    </source>
</evidence>
<dbReference type="InterPro" id="IPR051531">
    <property type="entry name" value="N-acetyltransferase"/>
</dbReference>
<comment type="caution">
    <text evidence="2">The sequence shown here is derived from an EMBL/GenBank/DDBJ whole genome shotgun (WGS) entry which is preliminary data.</text>
</comment>
<gene>
    <name evidence="2" type="ORF">N7498_006324</name>
</gene>
<accession>A0A9W9MHX1</accession>
<evidence type="ECO:0000259" key="1">
    <source>
        <dbReference type="PROSITE" id="PS51186"/>
    </source>
</evidence>
<dbReference type="SUPFAM" id="SSF55729">
    <property type="entry name" value="Acyl-CoA N-acyltransferases (Nat)"/>
    <property type="match status" value="1"/>
</dbReference>
<dbReference type="InterPro" id="IPR016181">
    <property type="entry name" value="Acyl_CoA_acyltransferase"/>
</dbReference>
<dbReference type="AlphaFoldDB" id="A0A9W9MHX1"/>
<dbReference type="InterPro" id="IPR000182">
    <property type="entry name" value="GNAT_dom"/>
</dbReference>
<reference evidence="2" key="2">
    <citation type="journal article" date="2023" name="IMA Fungus">
        <title>Comparative genomic study of the Penicillium genus elucidates a diverse pangenome and 15 lateral gene transfer events.</title>
        <authorList>
            <person name="Petersen C."/>
            <person name="Sorensen T."/>
            <person name="Nielsen M.R."/>
            <person name="Sondergaard T.E."/>
            <person name="Sorensen J.L."/>
            <person name="Fitzpatrick D.A."/>
            <person name="Frisvad J.C."/>
            <person name="Nielsen K.L."/>
        </authorList>
    </citation>
    <scope>NUCLEOTIDE SEQUENCE</scope>
    <source>
        <strain evidence="2">IBT 15544</strain>
    </source>
</reference>
<organism evidence="2 3">
    <name type="scientific">Penicillium cinerascens</name>
    <dbReference type="NCBI Taxonomy" id="70096"/>
    <lineage>
        <taxon>Eukaryota</taxon>
        <taxon>Fungi</taxon>
        <taxon>Dikarya</taxon>
        <taxon>Ascomycota</taxon>
        <taxon>Pezizomycotina</taxon>
        <taxon>Eurotiomycetes</taxon>
        <taxon>Eurotiomycetidae</taxon>
        <taxon>Eurotiales</taxon>
        <taxon>Aspergillaceae</taxon>
        <taxon>Penicillium</taxon>
    </lineage>
</organism>
<dbReference type="Gene3D" id="3.40.630.30">
    <property type="match status" value="1"/>
</dbReference>
<dbReference type="RefSeq" id="XP_058307577.1">
    <property type="nucleotide sequence ID" value="XM_058453386.1"/>
</dbReference>
<name>A0A9W9MHX1_9EURO</name>
<dbReference type="GeneID" id="83180687"/>
<feature type="domain" description="N-acetyltransferase" evidence="1">
    <location>
        <begin position="14"/>
        <end position="185"/>
    </location>
</feature>
<dbReference type="PROSITE" id="PS51186">
    <property type="entry name" value="GNAT"/>
    <property type="match status" value="1"/>
</dbReference>
<dbReference type="Pfam" id="PF13302">
    <property type="entry name" value="Acetyltransf_3"/>
    <property type="match status" value="1"/>
</dbReference>
<dbReference type="OrthoDB" id="630895at2759"/>
<sequence>MTIKAQTSLRTTRLELVPLGPEHLDLTIQLDMDPKVMKYVAFGVPFTKDQALQVHQWLLQQATYVPGFGTWVGFAGGEFVGWWILAPRPIADNPTKFSKEEADFGFRLSPKFWRQGYAKEGGCELLRHAFQDLGVVEASGETMTVNAASRAAMESCGLKHAATFFNDYPTPPPGIEEGEMRYSITKEDWVSSVSGRQ</sequence>
<keyword evidence="3" id="KW-1185">Reference proteome</keyword>
<reference evidence="2" key="1">
    <citation type="submission" date="2022-12" db="EMBL/GenBank/DDBJ databases">
        <authorList>
            <person name="Petersen C."/>
        </authorList>
    </citation>
    <scope>NUCLEOTIDE SEQUENCE</scope>
    <source>
        <strain evidence="2">IBT 15544</strain>
    </source>
</reference>
<dbReference type="GO" id="GO:0016747">
    <property type="term" value="F:acyltransferase activity, transferring groups other than amino-acyl groups"/>
    <property type="evidence" value="ECO:0007669"/>
    <property type="project" value="InterPro"/>
</dbReference>
<dbReference type="Proteomes" id="UP001150904">
    <property type="component" value="Unassembled WGS sequence"/>
</dbReference>
<dbReference type="PANTHER" id="PTHR43792:SF16">
    <property type="entry name" value="N-ACETYLTRANSFERASE DOMAIN-CONTAINING PROTEIN"/>
    <property type="match status" value="1"/>
</dbReference>
<dbReference type="PANTHER" id="PTHR43792">
    <property type="entry name" value="GNAT FAMILY, PUTATIVE (AFU_ORTHOLOGUE AFUA_3G00765)-RELATED-RELATED"/>
    <property type="match status" value="1"/>
</dbReference>
<evidence type="ECO:0000313" key="2">
    <source>
        <dbReference type="EMBL" id="KAJ5201661.1"/>
    </source>
</evidence>
<protein>
    <recommendedName>
        <fullName evidence="1">N-acetyltransferase domain-containing protein</fullName>
    </recommendedName>
</protein>
<proteinExistence type="predicted"/>
<dbReference type="EMBL" id="JAPQKR010000013">
    <property type="protein sequence ID" value="KAJ5201661.1"/>
    <property type="molecule type" value="Genomic_DNA"/>
</dbReference>